<dbReference type="EMBL" id="SKFG01000001">
    <property type="protein sequence ID" value="TCZ81125.1"/>
    <property type="molecule type" value="Genomic_DNA"/>
</dbReference>
<keyword evidence="3" id="KW-1185">Reference proteome</keyword>
<dbReference type="RefSeq" id="WP_132416106.1">
    <property type="nucleotide sequence ID" value="NZ_SKFG01000001.1"/>
</dbReference>
<dbReference type="Gene3D" id="3.40.630.30">
    <property type="match status" value="1"/>
</dbReference>
<dbReference type="CDD" id="cd04301">
    <property type="entry name" value="NAT_SF"/>
    <property type="match status" value="1"/>
</dbReference>
<dbReference type="OrthoDB" id="2233009at2"/>
<protein>
    <submittedName>
        <fullName evidence="2">N-acetyltransferase</fullName>
    </submittedName>
</protein>
<keyword evidence="2" id="KW-0808">Transferase</keyword>
<sequence length="166" mass="19709">MWELVNEEIIDLQQQGNHYIKTCIAQDDTIVILYHPLFYKHSIFARLIKPNGTRTSEFQGDLKLFAIKGMNNQYELLHLFIRQEDRNKGYGTILMNELIACARKRCFNYIEGNLRNIDDESDGKLLHFYGCKFGFHIDKNRNIRWDNPNQVTLNYLEHNAYNRHPS</sequence>
<dbReference type="Pfam" id="PF00583">
    <property type="entry name" value="Acetyltransf_1"/>
    <property type="match status" value="1"/>
</dbReference>
<evidence type="ECO:0000313" key="2">
    <source>
        <dbReference type="EMBL" id="TCZ81125.1"/>
    </source>
</evidence>
<evidence type="ECO:0000313" key="3">
    <source>
        <dbReference type="Proteomes" id="UP000295418"/>
    </source>
</evidence>
<feature type="domain" description="N-acetyltransferase" evidence="1">
    <location>
        <begin position="71"/>
        <end position="111"/>
    </location>
</feature>
<name>A0A4R4ERF7_9BACL</name>
<dbReference type="AlphaFoldDB" id="A0A4R4ERF7"/>
<dbReference type="InterPro" id="IPR016181">
    <property type="entry name" value="Acyl_CoA_acyltransferase"/>
</dbReference>
<reference evidence="2 3" key="1">
    <citation type="submission" date="2019-03" db="EMBL/GenBank/DDBJ databases">
        <authorList>
            <person name="Kim M.K.M."/>
        </authorList>
    </citation>
    <scope>NUCLEOTIDE SEQUENCE [LARGE SCALE GENOMIC DNA]</scope>
    <source>
        <strain evidence="2 3">18JY21-1</strain>
    </source>
</reference>
<dbReference type="InterPro" id="IPR000182">
    <property type="entry name" value="GNAT_dom"/>
</dbReference>
<organism evidence="2 3">
    <name type="scientific">Paenibacillus albiflavus</name>
    <dbReference type="NCBI Taxonomy" id="2545760"/>
    <lineage>
        <taxon>Bacteria</taxon>
        <taxon>Bacillati</taxon>
        <taxon>Bacillota</taxon>
        <taxon>Bacilli</taxon>
        <taxon>Bacillales</taxon>
        <taxon>Paenibacillaceae</taxon>
        <taxon>Paenibacillus</taxon>
    </lineage>
</organism>
<accession>A0A4R4ERF7</accession>
<dbReference type="SUPFAM" id="SSF55729">
    <property type="entry name" value="Acyl-CoA N-acyltransferases (Nat)"/>
    <property type="match status" value="1"/>
</dbReference>
<gene>
    <name evidence="2" type="ORF">E0485_02285</name>
</gene>
<evidence type="ECO:0000259" key="1">
    <source>
        <dbReference type="Pfam" id="PF00583"/>
    </source>
</evidence>
<dbReference type="Proteomes" id="UP000295418">
    <property type="component" value="Unassembled WGS sequence"/>
</dbReference>
<proteinExistence type="predicted"/>
<dbReference type="GO" id="GO:0016747">
    <property type="term" value="F:acyltransferase activity, transferring groups other than amino-acyl groups"/>
    <property type="evidence" value="ECO:0007669"/>
    <property type="project" value="InterPro"/>
</dbReference>
<comment type="caution">
    <text evidence="2">The sequence shown here is derived from an EMBL/GenBank/DDBJ whole genome shotgun (WGS) entry which is preliminary data.</text>
</comment>